<comment type="caution">
    <text evidence="2">The sequence shown here is derived from an EMBL/GenBank/DDBJ whole genome shotgun (WGS) entry which is preliminary data.</text>
</comment>
<dbReference type="OrthoDB" id="6375767at2759"/>
<evidence type="ECO:0000256" key="1">
    <source>
        <dbReference type="SAM" id="MobiDB-lite"/>
    </source>
</evidence>
<feature type="compositionally biased region" description="Polar residues" evidence="1">
    <location>
        <begin position="500"/>
        <end position="519"/>
    </location>
</feature>
<dbReference type="GO" id="GO:0051015">
    <property type="term" value="F:actin filament binding"/>
    <property type="evidence" value="ECO:0007669"/>
    <property type="project" value="InterPro"/>
</dbReference>
<dbReference type="InterPro" id="IPR007122">
    <property type="entry name" value="Villin/Gelsolin"/>
</dbReference>
<name>A0A9P3ULE5_LYOSH</name>
<dbReference type="InterPro" id="IPR029006">
    <property type="entry name" value="ADF-H/Gelsolin-like_dom_sf"/>
</dbReference>
<sequence length="1304" mass="140513">MASHRSPPRSRIETPELTPDAGLAEWTSKIKAMQRQVDADDEAEQMRLEQEIAASRLARIRRSQGLGYGSRTNSLDVSLINEGASDSFSGEPDGTSIDTPKTLVEKQSNHADALQRLTGASSSISSVPTSVKDLRIDRASTSASTSSDSRPEPISLAAFMGGRATGPRLNKHKPQQDAHDPTQFQQRSFDHAPHPTFGTGGVAMPGIAAQRDGLNKPSDVAALSKTRPSERVSELPPATMAYSETYQKQSTSPHSTETRERTLSTPSYASSSSKATANQAKPVSPVPHHSHLPPTYMATRTAVQSRDKPAGGVSTTPPLPKIVDYPVTPHQSTNHKTTPPPKSPVKVPSLAGPIQPQPRPAVFGPQIPASSAPSKAFLRPPPQKEPTPSLSRLQGRGFVQSMVHVSSQLGSPSVSNPETPVSTRPTTGKKGSVLERWQPNISPTTPSPSSRPPRSMRRSLTTDPTVVDKFQIPAADPPKKTVRGAASNPSLRQENIPPRASSSTKPNGSEANSSAGLGSATTLVVYKPKPIEVPPIDELGFKPLGVSRGAKGGIVDLPATSKPLSHPTKERARKPRKQKALPDDPQSTLSATVVTDISPIASPRASSDVPSVVSHPPLNEEGTPSENSMTSAKTLSVAPSAGEDQVSRVPVDQIPRAILGMVSARQSDTNITALRTVPPTDKVEQSSNRLIRQALPGLASQQSADPPLCKPAVRQTTAAEQTNHRVARRALPGVVPPSAPVPGKASEFKVHTQAPPHSPLLDKQGPSYESHPTKHTRIPSTGNRATVMEVAQALSESEALQTPEKPPALPDSPQTMVPNRPRSLAPLPVHAEKRRSSYEKYSSLMLPPLKEETTPVTTPAGTLSREEGAAQQMVSAIAAQEKDEQPSQTAGVLEKAISCLPPPGEGEMKNFPPGFNLDSLIKRPVRPAFLGPGTTTISVEVMAITGTTASTLTKDMTIFYDTEILAIIYRSKSQHSGLVSTAVWGWEGKRAKLGEREQRKLHELAKRYGTSVNIVHQESEPAQLVHVLGGVLAVRQGTRTHWTPENTAMHLVRSLGGVIIVDEKDLTIKNLCSAYSYCVSILGSVYIWYGRGSTPLERKAALEYGRCLTTNLPPIELTEGGNEDDEMFWMILGDGEYANADYWKWRRSSSITDPRIWRAKADLGKDCVALVDSISNEPCVHDSVYIIDCIWEFYVIVGSDARAHRDDIGLALDVASGMSAQVSSARPYPPTIHAIVLPSQLPRDLQLAFRDLDEFSVNKGDIPDHMNILSLPEAYSHLKQKFWDKIALQDQTMLPLGVDPSQSI</sequence>
<feature type="region of interest" description="Disordered" evidence="1">
    <location>
        <begin position="795"/>
        <end position="825"/>
    </location>
</feature>
<dbReference type="Proteomes" id="UP001063166">
    <property type="component" value="Unassembled WGS sequence"/>
</dbReference>
<protein>
    <recommendedName>
        <fullName evidence="4">Gelsolin</fullName>
    </recommendedName>
</protein>
<evidence type="ECO:0000313" key="3">
    <source>
        <dbReference type="Proteomes" id="UP001063166"/>
    </source>
</evidence>
<reference evidence="2" key="1">
    <citation type="submission" date="2022-07" db="EMBL/GenBank/DDBJ databases">
        <title>The genome of Lyophyllum shimeji provides insight into the initial evolution of ectomycorrhizal fungal genome.</title>
        <authorList>
            <person name="Kobayashi Y."/>
            <person name="Shibata T."/>
            <person name="Hirakawa H."/>
            <person name="Shigenobu S."/>
            <person name="Nishiyama T."/>
            <person name="Yamada A."/>
            <person name="Hasebe M."/>
            <person name="Kawaguchi M."/>
        </authorList>
    </citation>
    <scope>NUCLEOTIDE SEQUENCE</scope>
    <source>
        <strain evidence="2">AT787</strain>
    </source>
</reference>
<organism evidence="2 3">
    <name type="scientific">Lyophyllum shimeji</name>
    <name type="common">Hon-shimeji</name>
    <name type="synonym">Tricholoma shimeji</name>
    <dbReference type="NCBI Taxonomy" id="47721"/>
    <lineage>
        <taxon>Eukaryota</taxon>
        <taxon>Fungi</taxon>
        <taxon>Dikarya</taxon>
        <taxon>Basidiomycota</taxon>
        <taxon>Agaricomycotina</taxon>
        <taxon>Agaricomycetes</taxon>
        <taxon>Agaricomycetidae</taxon>
        <taxon>Agaricales</taxon>
        <taxon>Tricholomatineae</taxon>
        <taxon>Lyophyllaceae</taxon>
        <taxon>Lyophyllum</taxon>
    </lineage>
</organism>
<dbReference type="SMART" id="SM00262">
    <property type="entry name" value="GEL"/>
    <property type="match status" value="1"/>
</dbReference>
<feature type="region of interest" description="Disordered" evidence="1">
    <location>
        <begin position="536"/>
        <end position="646"/>
    </location>
</feature>
<feature type="compositionally biased region" description="Polar residues" evidence="1">
    <location>
        <begin position="622"/>
        <end position="634"/>
    </location>
</feature>
<feature type="compositionally biased region" description="Low complexity" evidence="1">
    <location>
        <begin position="263"/>
        <end position="287"/>
    </location>
</feature>
<feature type="region of interest" description="Disordered" evidence="1">
    <location>
        <begin position="751"/>
        <end position="780"/>
    </location>
</feature>
<feature type="region of interest" description="Disordered" evidence="1">
    <location>
        <begin position="1"/>
        <end position="22"/>
    </location>
</feature>
<keyword evidence="3" id="KW-1185">Reference proteome</keyword>
<feature type="compositionally biased region" description="Low complexity" evidence="1">
    <location>
        <begin position="606"/>
        <end position="617"/>
    </location>
</feature>
<feature type="compositionally biased region" description="Polar residues" evidence="1">
    <location>
        <begin position="585"/>
        <end position="595"/>
    </location>
</feature>
<evidence type="ECO:0008006" key="4">
    <source>
        <dbReference type="Google" id="ProtNLM"/>
    </source>
</evidence>
<evidence type="ECO:0000313" key="2">
    <source>
        <dbReference type="EMBL" id="GLB37538.1"/>
    </source>
</evidence>
<feature type="compositionally biased region" description="Low complexity" evidence="1">
    <location>
        <begin position="139"/>
        <end position="148"/>
    </location>
</feature>
<proteinExistence type="predicted"/>
<dbReference type="Gene3D" id="3.40.20.10">
    <property type="entry name" value="Severin"/>
    <property type="match status" value="1"/>
</dbReference>
<accession>A0A9P3ULE5</accession>
<gene>
    <name evidence="2" type="ORF">LshimejAT787_0405890</name>
</gene>
<dbReference type="SUPFAM" id="SSF55753">
    <property type="entry name" value="Actin depolymerizing proteins"/>
    <property type="match status" value="1"/>
</dbReference>
<feature type="compositionally biased region" description="Polar residues" evidence="1">
    <location>
        <begin position="242"/>
        <end position="255"/>
    </location>
</feature>
<feature type="region of interest" description="Disordered" evidence="1">
    <location>
        <begin position="82"/>
        <end position="519"/>
    </location>
</feature>
<feature type="compositionally biased region" description="Polar residues" evidence="1">
    <location>
        <begin position="403"/>
        <end position="426"/>
    </location>
</feature>
<dbReference type="EMBL" id="BRPK01000004">
    <property type="protein sequence ID" value="GLB37538.1"/>
    <property type="molecule type" value="Genomic_DNA"/>
</dbReference>